<evidence type="ECO:0000313" key="1">
    <source>
        <dbReference type="EMBL" id="GEZ64290.1"/>
    </source>
</evidence>
<accession>A0A699IKZ0</accession>
<feature type="non-terminal residue" evidence="1">
    <location>
        <position position="203"/>
    </location>
</feature>
<dbReference type="EMBL" id="BKCJ010304445">
    <property type="protein sequence ID" value="GEZ64290.1"/>
    <property type="molecule type" value="Genomic_DNA"/>
</dbReference>
<gene>
    <name evidence="1" type="ORF">Tci_536263</name>
</gene>
<proteinExistence type="predicted"/>
<name>A0A699IKZ0_TANCI</name>
<dbReference type="AlphaFoldDB" id="A0A699IKZ0"/>
<protein>
    <submittedName>
        <fullName evidence="1">DNA replication licensing factor MCM3</fullName>
    </submittedName>
</protein>
<sequence>MSEDTRMAICDDKADRYLSLYVFIGDVSDELVKDGIQDLRDICLHDVSTLFDNSRSKIINLLKELYDNVQLSKLTTKQKIMDCAVKFKKDSISAFKRHLDLELKLLLSYRRKYVDDVSLNINTSNLISKSTDINMMVGDPSVAKSQLFKAIINIAPLEISMIGNGSFGEKEEGYKLVLWFLQTGELFVLMSFKMNDQDHAAIH</sequence>
<reference evidence="1" key="1">
    <citation type="journal article" date="2019" name="Sci. Rep.">
        <title>Draft genome of Tanacetum cinerariifolium, the natural source of mosquito coil.</title>
        <authorList>
            <person name="Yamashiro T."/>
            <person name="Shiraishi A."/>
            <person name="Satake H."/>
            <person name="Nakayama K."/>
        </authorList>
    </citation>
    <scope>NUCLEOTIDE SEQUENCE</scope>
</reference>
<comment type="caution">
    <text evidence="1">The sequence shown here is derived from an EMBL/GenBank/DDBJ whole genome shotgun (WGS) entry which is preliminary data.</text>
</comment>
<organism evidence="1">
    <name type="scientific">Tanacetum cinerariifolium</name>
    <name type="common">Dalmatian daisy</name>
    <name type="synonym">Chrysanthemum cinerariifolium</name>
    <dbReference type="NCBI Taxonomy" id="118510"/>
    <lineage>
        <taxon>Eukaryota</taxon>
        <taxon>Viridiplantae</taxon>
        <taxon>Streptophyta</taxon>
        <taxon>Embryophyta</taxon>
        <taxon>Tracheophyta</taxon>
        <taxon>Spermatophyta</taxon>
        <taxon>Magnoliopsida</taxon>
        <taxon>eudicotyledons</taxon>
        <taxon>Gunneridae</taxon>
        <taxon>Pentapetalae</taxon>
        <taxon>asterids</taxon>
        <taxon>campanulids</taxon>
        <taxon>Asterales</taxon>
        <taxon>Asteraceae</taxon>
        <taxon>Asteroideae</taxon>
        <taxon>Anthemideae</taxon>
        <taxon>Anthemidinae</taxon>
        <taxon>Tanacetum</taxon>
    </lineage>
</organism>